<dbReference type="PANTHER" id="PTHR12086">
    <property type="entry name" value="EF-HAND DOMAIN C-TERMINAL CONTAINING PROTEIN"/>
    <property type="match status" value="1"/>
</dbReference>
<dbReference type="PANTHER" id="PTHR12086:SF12">
    <property type="entry name" value="EF-HAND DOMAIN-CONTAINING FAMILY MEMBER B"/>
    <property type="match status" value="1"/>
</dbReference>
<evidence type="ECO:0000256" key="3">
    <source>
        <dbReference type="ARBA" id="ARBA00022490"/>
    </source>
</evidence>
<dbReference type="InterPro" id="IPR040193">
    <property type="entry name" value="EFHC1/EFHC2/EFHB"/>
</dbReference>
<keyword evidence="3" id="KW-0963">Cytoplasm</keyword>
<keyword evidence="9" id="KW-1185">Reference proteome</keyword>
<sequence>MCQVGNANHLLAQIMSMCYKSDKFFTPRKAGKPTGTIVETVARTLREYSLEDEVTALKHDAHIWKEDEFVAPKKLPPIRNPAFRGTQTQIREVLNPALKTRYQELIENLKETPYDSFWNKELGKPRDSVPGLPRGMIPELVTFGAPPVKEATVKELVSPPKTPYEVLWDSQVGHEWYKKTHNDYNPSEKVSRGYNDRFNPDKRFGGRSRYDPRGVWVRCACEWHNNEPILCVSKIQADYLEKTKPKLGKVLAPNHNIGCVPKGYRFGVQTPGSFYGVPELLKDANVSPCLFKRDFYTWLASLNKLRMAMKKRSNEDFNFDDFFKKSLYFDKGKTGWLPIDLFYEICACHRFTFPKEDIESLMKVLGVIVEDRIHYKRFIDILDVNSPPLEIMEFNDLPNESKYYITTNQAASCDYLVMDNSAMPAAGAPSIRFDLQRPVTPFGGCRADVDHLGDYTSVKALINPSIYTNYGLTYRDFFIPRSAAVIRGLFEKVGYNFPGDSFEKLWKAGVDIDKTGLVCVDTFKTLLNTHCPPPKIAVDEQECERKM</sequence>
<accession>A0AAV8VPB3</accession>
<proteinExistence type="predicted"/>
<dbReference type="Pfam" id="PF25325">
    <property type="entry name" value="EF-hand_EFHB_C"/>
    <property type="match status" value="1"/>
</dbReference>
<dbReference type="EMBL" id="JANEYG010000044">
    <property type="protein sequence ID" value="KAJ8916262.1"/>
    <property type="molecule type" value="Genomic_DNA"/>
</dbReference>
<keyword evidence="4" id="KW-0677">Repeat</keyword>
<evidence type="ECO:0000313" key="9">
    <source>
        <dbReference type="Proteomes" id="UP001159042"/>
    </source>
</evidence>
<evidence type="ECO:0000256" key="2">
    <source>
        <dbReference type="ARBA" id="ARBA00004245"/>
    </source>
</evidence>
<dbReference type="GO" id="GO:0005929">
    <property type="term" value="C:cilium"/>
    <property type="evidence" value="ECO:0007669"/>
    <property type="project" value="UniProtKB-SubCell"/>
</dbReference>
<evidence type="ECO:0000256" key="5">
    <source>
        <dbReference type="ARBA" id="ARBA00023212"/>
    </source>
</evidence>
<evidence type="ECO:0000256" key="4">
    <source>
        <dbReference type="ARBA" id="ARBA00022737"/>
    </source>
</evidence>
<gene>
    <name evidence="8" type="ORF">NQ315_016402</name>
</gene>
<evidence type="ECO:0000313" key="8">
    <source>
        <dbReference type="EMBL" id="KAJ8916262.1"/>
    </source>
</evidence>
<keyword evidence="6" id="KW-0966">Cell projection</keyword>
<comment type="subcellular location">
    <subcellularLocation>
        <location evidence="1">Cell projection</location>
        <location evidence="1">Cilium</location>
    </subcellularLocation>
    <subcellularLocation>
        <location evidence="2">Cytoplasm</location>
        <location evidence="2">Cytoskeleton</location>
    </subcellularLocation>
</comment>
<evidence type="ECO:0000259" key="7">
    <source>
        <dbReference type="Pfam" id="PF25325"/>
    </source>
</evidence>
<keyword evidence="5" id="KW-0206">Cytoskeleton</keyword>
<evidence type="ECO:0000256" key="6">
    <source>
        <dbReference type="ARBA" id="ARBA00023273"/>
    </source>
</evidence>
<evidence type="ECO:0000256" key="1">
    <source>
        <dbReference type="ARBA" id="ARBA00004138"/>
    </source>
</evidence>
<feature type="domain" description="EFHB C-terminal EF-hand" evidence="7">
    <location>
        <begin position="459"/>
        <end position="529"/>
    </location>
</feature>
<comment type="caution">
    <text evidence="8">The sequence shown here is derived from an EMBL/GenBank/DDBJ whole genome shotgun (WGS) entry which is preliminary data.</text>
</comment>
<organism evidence="8 9">
    <name type="scientific">Exocentrus adspersus</name>
    <dbReference type="NCBI Taxonomy" id="1586481"/>
    <lineage>
        <taxon>Eukaryota</taxon>
        <taxon>Metazoa</taxon>
        <taxon>Ecdysozoa</taxon>
        <taxon>Arthropoda</taxon>
        <taxon>Hexapoda</taxon>
        <taxon>Insecta</taxon>
        <taxon>Pterygota</taxon>
        <taxon>Neoptera</taxon>
        <taxon>Endopterygota</taxon>
        <taxon>Coleoptera</taxon>
        <taxon>Polyphaga</taxon>
        <taxon>Cucujiformia</taxon>
        <taxon>Chrysomeloidea</taxon>
        <taxon>Cerambycidae</taxon>
        <taxon>Lamiinae</taxon>
        <taxon>Acanthocinini</taxon>
        <taxon>Exocentrus</taxon>
    </lineage>
</organism>
<name>A0AAV8VPB3_9CUCU</name>
<dbReference type="InterPro" id="IPR057428">
    <property type="entry name" value="EFHB_EF-hand_C"/>
</dbReference>
<dbReference type="SUPFAM" id="SSF47473">
    <property type="entry name" value="EF-hand"/>
    <property type="match status" value="1"/>
</dbReference>
<reference evidence="8 9" key="1">
    <citation type="journal article" date="2023" name="Insect Mol. Biol.">
        <title>Genome sequencing provides insights into the evolution of gene families encoding plant cell wall-degrading enzymes in longhorned beetles.</title>
        <authorList>
            <person name="Shin N.R."/>
            <person name="Okamura Y."/>
            <person name="Kirsch R."/>
            <person name="Pauchet Y."/>
        </authorList>
    </citation>
    <scope>NUCLEOTIDE SEQUENCE [LARGE SCALE GENOMIC DNA]</scope>
    <source>
        <strain evidence="8">EAD_L_NR</strain>
    </source>
</reference>
<dbReference type="GO" id="GO:0005856">
    <property type="term" value="C:cytoskeleton"/>
    <property type="evidence" value="ECO:0007669"/>
    <property type="project" value="UniProtKB-SubCell"/>
</dbReference>
<dbReference type="Proteomes" id="UP001159042">
    <property type="component" value="Unassembled WGS sequence"/>
</dbReference>
<protein>
    <recommendedName>
        <fullName evidence="7">EFHB C-terminal EF-hand domain-containing protein</fullName>
    </recommendedName>
</protein>
<dbReference type="InterPro" id="IPR011992">
    <property type="entry name" value="EF-hand-dom_pair"/>
</dbReference>
<dbReference type="AlphaFoldDB" id="A0AAV8VPB3"/>